<dbReference type="Proteomes" id="UP000537204">
    <property type="component" value="Unassembled WGS sequence"/>
</dbReference>
<reference evidence="1 2" key="1">
    <citation type="submission" date="2020-08" db="EMBL/GenBank/DDBJ databases">
        <title>Genomic Encyclopedia of Type Strains, Phase IV (KMG-V): Genome sequencing to study the core and pangenomes of soil and plant-associated prokaryotes.</title>
        <authorList>
            <person name="Whitman W."/>
        </authorList>
    </citation>
    <scope>NUCLEOTIDE SEQUENCE [LARGE SCALE GENOMIC DNA]</scope>
    <source>
        <strain evidence="1 2">S3M1</strain>
    </source>
</reference>
<evidence type="ECO:0000313" key="2">
    <source>
        <dbReference type="Proteomes" id="UP000537204"/>
    </source>
</evidence>
<dbReference type="EMBL" id="JACHCE010000001">
    <property type="protein sequence ID" value="MBB5634321.1"/>
    <property type="molecule type" value="Genomic_DNA"/>
</dbReference>
<dbReference type="RefSeq" id="WP_183878045.1">
    <property type="nucleotide sequence ID" value="NZ_JACHCE010000001.1"/>
</dbReference>
<comment type="caution">
    <text evidence="1">The sequence shown here is derived from an EMBL/GenBank/DDBJ whole genome shotgun (WGS) entry which is preliminary data.</text>
</comment>
<protein>
    <submittedName>
        <fullName evidence="1">Uncharacterized protein</fullName>
    </submittedName>
</protein>
<proteinExistence type="predicted"/>
<evidence type="ECO:0000313" key="1">
    <source>
        <dbReference type="EMBL" id="MBB5634321.1"/>
    </source>
</evidence>
<name>A0A7W8ZHV5_9SPHI</name>
<gene>
    <name evidence="1" type="ORF">HDE68_000206</name>
</gene>
<dbReference type="AlphaFoldDB" id="A0A7W8ZHV5"/>
<organism evidence="1 2">
    <name type="scientific">Pedobacter cryoconitis</name>
    <dbReference type="NCBI Taxonomy" id="188932"/>
    <lineage>
        <taxon>Bacteria</taxon>
        <taxon>Pseudomonadati</taxon>
        <taxon>Bacteroidota</taxon>
        <taxon>Sphingobacteriia</taxon>
        <taxon>Sphingobacteriales</taxon>
        <taxon>Sphingobacteriaceae</taxon>
        <taxon>Pedobacter</taxon>
    </lineage>
</organism>
<accession>A0A7W8ZHV5</accession>
<sequence length="149" mass="17266">MKILFLILTLSSIMFKQSQGNDEKQIETYLAIVAKKNLDKKSLYPFIVPIGDQNDSINKKRYEILDLQLTYQNKLLQNKDLRKITIVPYKSLPASQQNINGTDELTDNIYEIQYNGKRLFTMLLDSRHLIKSMSLASKGEGSPRFFFLI</sequence>